<dbReference type="InterPro" id="IPR025110">
    <property type="entry name" value="AMP-bd_C"/>
</dbReference>
<keyword evidence="2" id="KW-0436">Ligase</keyword>
<evidence type="ECO:0000259" key="3">
    <source>
        <dbReference type="Pfam" id="PF00501"/>
    </source>
</evidence>
<dbReference type="PANTHER" id="PTHR24096:SF149">
    <property type="entry name" value="AMP-BINDING DOMAIN-CONTAINING PROTEIN-RELATED"/>
    <property type="match status" value="1"/>
</dbReference>
<evidence type="ECO:0000259" key="4">
    <source>
        <dbReference type="Pfam" id="PF13193"/>
    </source>
</evidence>
<dbReference type="PROSITE" id="PS00455">
    <property type="entry name" value="AMP_BINDING"/>
    <property type="match status" value="1"/>
</dbReference>
<reference evidence="6" key="1">
    <citation type="submission" date="2016-11" db="EMBL/GenBank/DDBJ databases">
        <authorList>
            <person name="Varghese N."/>
            <person name="Submissions S."/>
        </authorList>
    </citation>
    <scope>NUCLEOTIDE SEQUENCE [LARGE SCALE GENOMIC DNA]</scope>
    <source>
        <strain evidence="6">DSM 16219</strain>
    </source>
</reference>
<dbReference type="RefSeq" id="WP_073477854.1">
    <property type="nucleotide sequence ID" value="NZ_FQZU01000029.1"/>
</dbReference>
<dbReference type="Pfam" id="PF00501">
    <property type="entry name" value="AMP-binding"/>
    <property type="match status" value="1"/>
</dbReference>
<dbReference type="InterPro" id="IPR000873">
    <property type="entry name" value="AMP-dep_synth/lig_dom"/>
</dbReference>
<organism evidence="5 6">
    <name type="scientific">Desulfatibacillum alkenivorans DSM 16219</name>
    <dbReference type="NCBI Taxonomy" id="1121393"/>
    <lineage>
        <taxon>Bacteria</taxon>
        <taxon>Pseudomonadati</taxon>
        <taxon>Thermodesulfobacteriota</taxon>
        <taxon>Desulfobacteria</taxon>
        <taxon>Desulfobacterales</taxon>
        <taxon>Desulfatibacillaceae</taxon>
        <taxon>Desulfatibacillum</taxon>
    </lineage>
</organism>
<dbReference type="GO" id="GO:0016405">
    <property type="term" value="F:CoA-ligase activity"/>
    <property type="evidence" value="ECO:0007669"/>
    <property type="project" value="TreeGrafter"/>
</dbReference>
<name>A0A1M6U4Q8_9BACT</name>
<dbReference type="OrthoDB" id="5483897at2"/>
<dbReference type="SUPFAM" id="SSF56801">
    <property type="entry name" value="Acetyl-CoA synthetase-like"/>
    <property type="match status" value="1"/>
</dbReference>
<evidence type="ECO:0000256" key="2">
    <source>
        <dbReference type="ARBA" id="ARBA00022598"/>
    </source>
</evidence>
<evidence type="ECO:0000313" key="6">
    <source>
        <dbReference type="Proteomes" id="UP000183994"/>
    </source>
</evidence>
<dbReference type="Gene3D" id="2.30.38.10">
    <property type="entry name" value="Luciferase, Domain 3"/>
    <property type="match status" value="1"/>
</dbReference>
<dbReference type="Pfam" id="PF13193">
    <property type="entry name" value="AMP-binding_C"/>
    <property type="match status" value="1"/>
</dbReference>
<feature type="domain" description="AMP-dependent synthetase/ligase" evidence="3">
    <location>
        <begin position="28"/>
        <end position="433"/>
    </location>
</feature>
<dbReference type="Gene3D" id="3.30.300.30">
    <property type="match status" value="1"/>
</dbReference>
<evidence type="ECO:0000313" key="5">
    <source>
        <dbReference type="EMBL" id="SHK64144.1"/>
    </source>
</evidence>
<dbReference type="CDD" id="cd05936">
    <property type="entry name" value="FC-FACS_FadD_like"/>
    <property type="match status" value="1"/>
</dbReference>
<dbReference type="FunFam" id="3.30.300.30:FF:000007">
    <property type="entry name" value="4-coumarate--CoA ligase 2"/>
    <property type="match status" value="1"/>
</dbReference>
<dbReference type="InterPro" id="IPR020845">
    <property type="entry name" value="AMP-binding_CS"/>
</dbReference>
<dbReference type="Proteomes" id="UP000183994">
    <property type="component" value="Unassembled WGS sequence"/>
</dbReference>
<accession>A0A1M6U4Q8</accession>
<dbReference type="STRING" id="1121393.SAMN02745216_03815"/>
<sequence>MAKNFKYWPDGWPQSLNYPNVPVFKLLDQTAERSPNRLAMIFGGMELTFSELKNLTERFANALKSLGVGKGDKVAIHLPNCPQFAIAYYGALRTGAAFTPVSPLLSPKEIEHQLNDSQSKALVSLDLLYPGAAEAVARTTVSKVITTSIADCFSAVIQPLKPLGKFPVEGTLDMAQLLAEHQPDPLDVEIDVEKDLAHLAYTGGTTGVSKGVMLTHKNVICNVLQYSCWFAGAQLELREDGTFGPDYPPDVDPHVDRMAVTDEETALVVVPWFHAMGTIAYLNNPVYAGSTMVVFPRFDPVEYITAIGKYGATTLGGAPQLFVPLVNLPNFKDYDLSSIKMAGSGAAPLPVSVLKQLEESFTGIVLEAYGLTEVSMGATCNPPIKGQTRAGSVGLPIFDTEIIITDPASGDELPIGEEGEICIKGPQVMQGYWGRPEATAEVLKDGWLRTGDIGRMDDDGFLFITDRIKDLILYKGYNVYPRQLEEVLYDHPAVENAAVVGKKDPDAGEKPIAFVQLRSGMDATEEDVMEFVNSRVAAYKKIRGVIFVSEIPVSGAGKILKRELRKQLE</sequence>
<feature type="domain" description="AMP-binding enzyme C-terminal" evidence="4">
    <location>
        <begin position="484"/>
        <end position="558"/>
    </location>
</feature>
<protein>
    <submittedName>
        <fullName evidence="5">Long-chain acyl-CoA synthetase</fullName>
    </submittedName>
</protein>
<dbReference type="AlphaFoldDB" id="A0A1M6U4Q8"/>
<dbReference type="InterPro" id="IPR045851">
    <property type="entry name" value="AMP-bd_C_sf"/>
</dbReference>
<dbReference type="PANTHER" id="PTHR24096">
    <property type="entry name" value="LONG-CHAIN-FATTY-ACID--COA LIGASE"/>
    <property type="match status" value="1"/>
</dbReference>
<gene>
    <name evidence="5" type="ORF">SAMN02745216_03815</name>
</gene>
<proteinExistence type="inferred from homology"/>
<dbReference type="EMBL" id="FQZU01000029">
    <property type="protein sequence ID" value="SHK64144.1"/>
    <property type="molecule type" value="Genomic_DNA"/>
</dbReference>
<keyword evidence="6" id="KW-1185">Reference proteome</keyword>
<dbReference type="Gene3D" id="3.40.50.980">
    <property type="match status" value="2"/>
</dbReference>
<evidence type="ECO:0000256" key="1">
    <source>
        <dbReference type="ARBA" id="ARBA00006432"/>
    </source>
</evidence>
<comment type="similarity">
    <text evidence="1">Belongs to the ATP-dependent AMP-binding enzyme family.</text>
</comment>